<dbReference type="SUPFAM" id="SSF50447">
    <property type="entry name" value="Translation proteins"/>
    <property type="match status" value="1"/>
</dbReference>
<protein>
    <recommendedName>
        <fullName evidence="4">Large ribosomal subunit protein uL3m</fullName>
    </recommendedName>
</protein>
<evidence type="ECO:0000256" key="4">
    <source>
        <dbReference type="ARBA" id="ARBA00035209"/>
    </source>
</evidence>
<dbReference type="PANTHER" id="PTHR11229">
    <property type="entry name" value="50S RIBOSOMAL PROTEIN L3"/>
    <property type="match status" value="1"/>
</dbReference>
<gene>
    <name evidence="6" type="ORF">F503_04343</name>
</gene>
<dbReference type="InterPro" id="IPR000597">
    <property type="entry name" value="Ribosomal_uL3"/>
</dbReference>
<dbReference type="GO" id="GO:0005762">
    <property type="term" value="C:mitochondrial large ribosomal subunit"/>
    <property type="evidence" value="ECO:0007669"/>
    <property type="project" value="TreeGrafter"/>
</dbReference>
<keyword evidence="3" id="KW-0687">Ribonucleoprotein</keyword>
<evidence type="ECO:0000256" key="1">
    <source>
        <dbReference type="ARBA" id="ARBA00006540"/>
    </source>
</evidence>
<feature type="region of interest" description="Disordered" evidence="5">
    <location>
        <begin position="72"/>
        <end position="95"/>
    </location>
</feature>
<organism evidence="6 7">
    <name type="scientific">Ophiostoma piceae (strain UAMH 11346)</name>
    <name type="common">Sap stain fungus</name>
    <dbReference type="NCBI Taxonomy" id="1262450"/>
    <lineage>
        <taxon>Eukaryota</taxon>
        <taxon>Fungi</taxon>
        <taxon>Dikarya</taxon>
        <taxon>Ascomycota</taxon>
        <taxon>Pezizomycotina</taxon>
        <taxon>Sordariomycetes</taxon>
        <taxon>Sordariomycetidae</taxon>
        <taxon>Ophiostomatales</taxon>
        <taxon>Ophiostomataceae</taxon>
        <taxon>Ophiostoma</taxon>
    </lineage>
</organism>
<dbReference type="InterPro" id="IPR009000">
    <property type="entry name" value="Transl_B-barrel_sf"/>
</dbReference>
<feature type="compositionally biased region" description="Polar residues" evidence="5">
    <location>
        <begin position="248"/>
        <end position="259"/>
    </location>
</feature>
<dbReference type="GO" id="GO:0003735">
    <property type="term" value="F:structural constituent of ribosome"/>
    <property type="evidence" value="ECO:0007669"/>
    <property type="project" value="InterPro"/>
</dbReference>
<proteinExistence type="inferred from homology"/>
<feature type="compositionally biased region" description="Polar residues" evidence="5">
    <location>
        <begin position="76"/>
        <end position="92"/>
    </location>
</feature>
<dbReference type="InterPro" id="IPR019927">
    <property type="entry name" value="Ribosomal_uL3_bac/org-type"/>
</dbReference>
<dbReference type="Proteomes" id="UP000016923">
    <property type="component" value="Unassembled WGS sequence"/>
</dbReference>
<reference evidence="6 7" key="1">
    <citation type="journal article" date="2013" name="BMC Genomics">
        <title>The genome and transcriptome of the pine saprophyte Ophiostoma piceae, and a comparison with the bark beetle-associated pine pathogen Grosmannia clavigera.</title>
        <authorList>
            <person name="Haridas S."/>
            <person name="Wang Y."/>
            <person name="Lim L."/>
            <person name="Massoumi Alamouti S."/>
            <person name="Jackman S."/>
            <person name="Docking R."/>
            <person name="Robertson G."/>
            <person name="Birol I."/>
            <person name="Bohlmann J."/>
            <person name="Breuil C."/>
        </authorList>
    </citation>
    <scope>NUCLEOTIDE SEQUENCE [LARGE SCALE GENOMIC DNA]</scope>
    <source>
        <strain evidence="6 7">UAMH 11346</strain>
    </source>
</reference>
<name>S3CA20_OPHP1</name>
<evidence type="ECO:0000256" key="2">
    <source>
        <dbReference type="ARBA" id="ARBA00022980"/>
    </source>
</evidence>
<dbReference type="GO" id="GO:0006412">
    <property type="term" value="P:translation"/>
    <property type="evidence" value="ECO:0007669"/>
    <property type="project" value="InterPro"/>
</dbReference>
<evidence type="ECO:0000256" key="3">
    <source>
        <dbReference type="ARBA" id="ARBA00023274"/>
    </source>
</evidence>
<dbReference type="AlphaFoldDB" id="S3CA20"/>
<comment type="similarity">
    <text evidence="1">Belongs to the universal ribosomal protein uL3 family.</text>
</comment>
<dbReference type="OMA" id="VQLMPDW"/>
<evidence type="ECO:0000313" key="7">
    <source>
        <dbReference type="Proteomes" id="UP000016923"/>
    </source>
</evidence>
<dbReference type="EMBL" id="KE148148">
    <property type="protein sequence ID" value="EPE08756.1"/>
    <property type="molecule type" value="Genomic_DNA"/>
</dbReference>
<accession>S3CA20</accession>
<evidence type="ECO:0000313" key="6">
    <source>
        <dbReference type="EMBL" id="EPE08756.1"/>
    </source>
</evidence>
<dbReference type="PANTHER" id="PTHR11229:SF8">
    <property type="entry name" value="LARGE RIBOSOMAL SUBUNIT PROTEIN UL3M"/>
    <property type="match status" value="1"/>
</dbReference>
<dbReference type="Pfam" id="PF00297">
    <property type="entry name" value="Ribosomal_L3"/>
    <property type="match status" value="1"/>
</dbReference>
<feature type="region of interest" description="Disordered" evidence="5">
    <location>
        <begin position="233"/>
        <end position="264"/>
    </location>
</feature>
<dbReference type="VEuPathDB" id="FungiDB:F503_04343"/>
<dbReference type="Gene3D" id="2.40.30.10">
    <property type="entry name" value="Translation factors"/>
    <property type="match status" value="2"/>
</dbReference>
<dbReference type="HOGENOM" id="CLU_044142_0_0_1"/>
<keyword evidence="7" id="KW-1185">Reference proteome</keyword>
<dbReference type="NCBIfam" id="TIGR03625">
    <property type="entry name" value="L3_bact"/>
    <property type="match status" value="1"/>
</dbReference>
<dbReference type="FunFam" id="2.40.30.10:FF:000004">
    <property type="entry name" value="50S ribosomal protein L3"/>
    <property type="match status" value="1"/>
</dbReference>
<sequence>MAPRLLPRSCWAGLARATAMTTTTATVPTEMSAASLIASSQSQLPTSLALASRMVEGRRGVKYGWSTLPKRGSKPTRFNQVSSGLPASSTGPAASLRRKENTTPLRTGVLATKRGMTAFYSKTGTRYPCTVLELDSVQVVANKTREKNGYWAVQVGSGVKRAATVDPPLLGYYEAKGLAPKHHLAEFRVRTSAGLLPPGTNIQPDWFHVGQCVDVRSNTRAFGFAGVMKRHGFSGQNKSHGNSKNHRTMGTTGPSQGSGSRVMPGKKMPGRMGNERVTVQNLPVLQIDNELGIVVVKGCVGGTKGALVKIQDALKKPPPNAEFIAKARNLVEERSPGVAEQLEAARKRHLELKEARREGRIAELLANGLSGLSLEDESRIAEAEAMENLEGDIEEVEEADFAEALPAEIHESTQPEVRA</sequence>
<evidence type="ECO:0000256" key="5">
    <source>
        <dbReference type="SAM" id="MobiDB-lite"/>
    </source>
</evidence>
<dbReference type="STRING" id="1262450.S3CA20"/>
<dbReference type="OrthoDB" id="274683at2759"/>
<dbReference type="eggNOG" id="KOG3141">
    <property type="taxonomic scope" value="Eukaryota"/>
</dbReference>
<keyword evidence="2 6" id="KW-0689">Ribosomal protein</keyword>